<dbReference type="EMBL" id="BAAAEJ010000008">
    <property type="protein sequence ID" value="GAA0396953.1"/>
    <property type="molecule type" value="Genomic_DNA"/>
</dbReference>
<dbReference type="NCBIfam" id="TIGR00737">
    <property type="entry name" value="nifR3_yhdG"/>
    <property type="match status" value="1"/>
</dbReference>
<evidence type="ECO:0000256" key="6">
    <source>
        <dbReference type="ARBA" id="ARBA00022694"/>
    </source>
</evidence>
<keyword evidence="4 12" id="KW-0285">Flavoprotein</keyword>
<comment type="cofactor">
    <cofactor evidence="1 12">
        <name>FMN</name>
        <dbReference type="ChEBI" id="CHEBI:58210"/>
    </cofactor>
</comment>
<keyword evidence="9 12" id="KW-0560">Oxidoreductase</keyword>
<keyword evidence="8" id="KW-0694">RNA-binding</keyword>
<evidence type="ECO:0000256" key="5">
    <source>
        <dbReference type="ARBA" id="ARBA00022643"/>
    </source>
</evidence>
<comment type="catalytic activity">
    <reaction evidence="10">
        <text>a 5,6-dihydrouridine in tRNA + NADP(+) = a uridine in tRNA + NADPH + H(+)</text>
        <dbReference type="Rhea" id="RHEA:23624"/>
        <dbReference type="Rhea" id="RHEA-COMP:13339"/>
        <dbReference type="Rhea" id="RHEA-COMP:13887"/>
        <dbReference type="ChEBI" id="CHEBI:15378"/>
        <dbReference type="ChEBI" id="CHEBI:57783"/>
        <dbReference type="ChEBI" id="CHEBI:58349"/>
        <dbReference type="ChEBI" id="CHEBI:65315"/>
        <dbReference type="ChEBI" id="CHEBI:74443"/>
    </reaction>
</comment>
<evidence type="ECO:0000256" key="7">
    <source>
        <dbReference type="ARBA" id="ARBA00022857"/>
    </source>
</evidence>
<dbReference type="Gene3D" id="3.20.20.70">
    <property type="entry name" value="Aldolase class I"/>
    <property type="match status" value="1"/>
</dbReference>
<comment type="catalytic activity">
    <reaction evidence="11">
        <text>a 5,6-dihydrouridine in tRNA + NAD(+) = a uridine in tRNA + NADH + H(+)</text>
        <dbReference type="Rhea" id="RHEA:54452"/>
        <dbReference type="Rhea" id="RHEA-COMP:13339"/>
        <dbReference type="Rhea" id="RHEA-COMP:13887"/>
        <dbReference type="ChEBI" id="CHEBI:15378"/>
        <dbReference type="ChEBI" id="CHEBI:57540"/>
        <dbReference type="ChEBI" id="CHEBI:57945"/>
        <dbReference type="ChEBI" id="CHEBI:65315"/>
        <dbReference type="ChEBI" id="CHEBI:74443"/>
    </reaction>
</comment>
<name>A0ABN0YJF5_9CAUL</name>
<gene>
    <name evidence="14" type="primary">dusB</name>
    <name evidence="14" type="ORF">GCM10009093_24520</name>
</gene>
<dbReference type="EC" id="1.3.1.-" evidence="12"/>
<evidence type="ECO:0000256" key="10">
    <source>
        <dbReference type="ARBA" id="ARBA00048205"/>
    </source>
</evidence>
<evidence type="ECO:0000256" key="9">
    <source>
        <dbReference type="ARBA" id="ARBA00023002"/>
    </source>
</evidence>
<dbReference type="Pfam" id="PF01207">
    <property type="entry name" value="Dus"/>
    <property type="match status" value="1"/>
</dbReference>
<dbReference type="Proteomes" id="UP001500791">
    <property type="component" value="Unassembled WGS sequence"/>
</dbReference>
<dbReference type="InterPro" id="IPR018517">
    <property type="entry name" value="tRNA_hU_synthase_CS"/>
</dbReference>
<accession>A0ABN0YJF5</accession>
<evidence type="ECO:0000256" key="12">
    <source>
        <dbReference type="PIRNR" id="PIRNR006621"/>
    </source>
</evidence>
<evidence type="ECO:0000313" key="14">
    <source>
        <dbReference type="EMBL" id="GAA0396953.1"/>
    </source>
</evidence>
<dbReference type="SUPFAM" id="SSF51395">
    <property type="entry name" value="FMN-linked oxidoreductases"/>
    <property type="match status" value="1"/>
</dbReference>
<keyword evidence="7" id="KW-0521">NADP</keyword>
<evidence type="ECO:0000313" key="15">
    <source>
        <dbReference type="Proteomes" id="UP001500791"/>
    </source>
</evidence>
<feature type="domain" description="DUS-like FMN-binding" evidence="13">
    <location>
        <begin position="14"/>
        <end position="292"/>
    </location>
</feature>
<dbReference type="InterPro" id="IPR004652">
    <property type="entry name" value="DusB-like"/>
</dbReference>
<reference evidence="14 15" key="1">
    <citation type="journal article" date="2019" name="Int. J. Syst. Evol. Microbiol.">
        <title>The Global Catalogue of Microorganisms (GCM) 10K type strain sequencing project: providing services to taxonomists for standard genome sequencing and annotation.</title>
        <authorList>
            <consortium name="The Broad Institute Genomics Platform"/>
            <consortium name="The Broad Institute Genome Sequencing Center for Infectious Disease"/>
            <person name="Wu L."/>
            <person name="Ma J."/>
        </authorList>
    </citation>
    <scope>NUCLEOTIDE SEQUENCE [LARGE SCALE GENOMIC DNA]</scope>
    <source>
        <strain evidence="14 15">JCM 13476</strain>
    </source>
</reference>
<keyword evidence="15" id="KW-1185">Reference proteome</keyword>
<evidence type="ECO:0000256" key="3">
    <source>
        <dbReference type="ARBA" id="ARBA00022555"/>
    </source>
</evidence>
<dbReference type="InterPro" id="IPR035587">
    <property type="entry name" value="DUS-like_FMN-bd"/>
</dbReference>
<dbReference type="PANTHER" id="PTHR45846">
    <property type="entry name" value="TRNA-DIHYDROURIDINE(47) SYNTHASE [NAD(P)(+)]-LIKE"/>
    <property type="match status" value="1"/>
</dbReference>
<comment type="similarity">
    <text evidence="12">Belongs to the dus family.</text>
</comment>
<comment type="function">
    <text evidence="2 12">Catalyzes the synthesis of 5,6-dihydrouridine (D), a modified base found in the D-loop of most tRNAs, via the reduction of the C5-C6 double bond in target uridines.</text>
</comment>
<comment type="caution">
    <text evidence="14">The sequence shown here is derived from an EMBL/GenBank/DDBJ whole genome shotgun (WGS) entry which is preliminary data.</text>
</comment>
<protein>
    <recommendedName>
        <fullName evidence="12">tRNA-dihydrouridine synthase</fullName>
        <ecNumber evidence="12">1.3.1.-</ecNumber>
    </recommendedName>
</protein>
<dbReference type="PROSITE" id="PS01136">
    <property type="entry name" value="UPF0034"/>
    <property type="match status" value="1"/>
</dbReference>
<evidence type="ECO:0000256" key="2">
    <source>
        <dbReference type="ARBA" id="ARBA00002790"/>
    </source>
</evidence>
<keyword evidence="6 12" id="KW-0819">tRNA processing</keyword>
<dbReference type="PANTHER" id="PTHR45846:SF1">
    <property type="entry name" value="TRNA-DIHYDROURIDINE(47) SYNTHASE [NAD(P)(+)]-LIKE"/>
    <property type="match status" value="1"/>
</dbReference>
<evidence type="ECO:0000256" key="8">
    <source>
        <dbReference type="ARBA" id="ARBA00022884"/>
    </source>
</evidence>
<proteinExistence type="inferred from homology"/>
<evidence type="ECO:0000256" key="1">
    <source>
        <dbReference type="ARBA" id="ARBA00001917"/>
    </source>
</evidence>
<organism evidence="14 15">
    <name type="scientific">Brevundimonas terrae</name>
    <dbReference type="NCBI Taxonomy" id="363631"/>
    <lineage>
        <taxon>Bacteria</taxon>
        <taxon>Pseudomonadati</taxon>
        <taxon>Pseudomonadota</taxon>
        <taxon>Alphaproteobacteria</taxon>
        <taxon>Caulobacterales</taxon>
        <taxon>Caulobacteraceae</taxon>
        <taxon>Brevundimonas</taxon>
    </lineage>
</organism>
<keyword evidence="3" id="KW-0820">tRNA-binding</keyword>
<dbReference type="InterPro" id="IPR001269">
    <property type="entry name" value="DUS_fam"/>
</dbReference>
<evidence type="ECO:0000259" key="13">
    <source>
        <dbReference type="Pfam" id="PF01207"/>
    </source>
</evidence>
<keyword evidence="5 12" id="KW-0288">FMN</keyword>
<dbReference type="InterPro" id="IPR024036">
    <property type="entry name" value="tRNA-dHydroUridine_Synthase_C"/>
</dbReference>
<evidence type="ECO:0000256" key="4">
    <source>
        <dbReference type="ARBA" id="ARBA00022630"/>
    </source>
</evidence>
<sequence>MQIGDVEIAGKVLMAPMTGITDLPFRVLASKLGASYVATEMVAAAELARARPDVVRRAAVGGGLPLTVIQLVGGDPVKMAEGARMAEAAGADIIDLNFGCPAKEVTGAACGSALMRTPDLACRIMEQVVEAVSRPVTVKMRLGWDENSLNAAVLAKKAEELGVKAVTVHGRTRKQFYTGIADWDAIAEVKQAVSIPVVVNGDIITADQAREALDKSGADALMLGRGVYGRPWLAAHLERALQDGTQLAEPDRQERFDIVIEHMRASAEFYKLPLGLKMFRKHLGWYIEQAPWPADPLERRQAKARLCRLNSLEEVEEALQALWLNNVG</sequence>
<dbReference type="PIRSF" id="PIRSF006621">
    <property type="entry name" value="Dus"/>
    <property type="match status" value="1"/>
</dbReference>
<dbReference type="InterPro" id="IPR013785">
    <property type="entry name" value="Aldolase_TIM"/>
</dbReference>
<dbReference type="Gene3D" id="1.10.1200.80">
    <property type="entry name" value="Putative flavin oxidoreducatase, domain 2"/>
    <property type="match status" value="1"/>
</dbReference>
<evidence type="ECO:0000256" key="11">
    <source>
        <dbReference type="ARBA" id="ARBA00048802"/>
    </source>
</evidence>
<dbReference type="CDD" id="cd02801">
    <property type="entry name" value="DUS_like_FMN"/>
    <property type="match status" value="1"/>
</dbReference>